<protein>
    <submittedName>
        <fullName evidence="1">Uncharacterized protein</fullName>
    </submittedName>
</protein>
<dbReference type="InParanoid" id="E4XJ74"/>
<accession>E4XJ74</accession>
<reference evidence="1" key="1">
    <citation type="journal article" date="2010" name="Science">
        <title>Plasticity of animal genome architecture unmasked by rapid evolution of a pelagic tunicate.</title>
        <authorList>
            <person name="Denoeud F."/>
            <person name="Henriet S."/>
            <person name="Mungpakdee S."/>
            <person name="Aury J.M."/>
            <person name="Da Silva C."/>
            <person name="Brinkmann H."/>
            <person name="Mikhaleva J."/>
            <person name="Olsen L.C."/>
            <person name="Jubin C."/>
            <person name="Canestro C."/>
            <person name="Bouquet J.M."/>
            <person name="Danks G."/>
            <person name="Poulain J."/>
            <person name="Campsteijn C."/>
            <person name="Adamski M."/>
            <person name="Cross I."/>
            <person name="Yadetie F."/>
            <person name="Muffato M."/>
            <person name="Louis A."/>
            <person name="Butcher S."/>
            <person name="Tsagkogeorga G."/>
            <person name="Konrad A."/>
            <person name="Singh S."/>
            <person name="Jensen M.F."/>
            <person name="Cong E.H."/>
            <person name="Eikeseth-Otteraa H."/>
            <person name="Noel B."/>
            <person name="Anthouard V."/>
            <person name="Porcel B.M."/>
            <person name="Kachouri-Lafond R."/>
            <person name="Nishino A."/>
            <person name="Ugolini M."/>
            <person name="Chourrout P."/>
            <person name="Nishida H."/>
            <person name="Aasland R."/>
            <person name="Huzurbazar S."/>
            <person name="Westhof E."/>
            <person name="Delsuc F."/>
            <person name="Lehrach H."/>
            <person name="Reinhardt R."/>
            <person name="Weissenbach J."/>
            <person name="Roy S.W."/>
            <person name="Artiguenave F."/>
            <person name="Postlethwait J.H."/>
            <person name="Manak J.R."/>
            <person name="Thompson E.M."/>
            <person name="Jaillon O."/>
            <person name="Du Pasquier L."/>
            <person name="Boudinot P."/>
            <person name="Liberles D.A."/>
            <person name="Volff J.N."/>
            <person name="Philippe H."/>
            <person name="Lenhard B."/>
            <person name="Roest Crollius H."/>
            <person name="Wincker P."/>
            <person name="Chourrout D."/>
        </authorList>
    </citation>
    <scope>NUCLEOTIDE SEQUENCE [LARGE SCALE GENOMIC DNA]</scope>
</reference>
<dbReference type="InterPro" id="IPR036383">
    <property type="entry name" value="TSP1_rpt_sf"/>
</dbReference>
<dbReference type="InterPro" id="IPR000884">
    <property type="entry name" value="TSP1_rpt"/>
</dbReference>
<evidence type="ECO:0000313" key="1">
    <source>
        <dbReference type="EMBL" id="CBY10517.1"/>
    </source>
</evidence>
<sequence length="1410" mass="159710">MCDVVSGASCCPFNNPDCEERICYIEGECQAKVITSRDRVSLPCCDEYESWSSWSIVQPCCYEQQSSRTRVNVCSNAIETDYKSIPAIDGVWSEWEIHSYCDGKQIAYGFDQMELWQCPGLEIYRRTHTCYAEGIDTHDQYGFELQFTRYEDCGKFSENHWSDWDIDEFTCNAACLGSGLIRTKSFVDPCLGTVSPCPENDPSCWQECGRYGEWHLWSTWSDCSDSCGGIETRCRKHECATYNGIQDEVEERGCGFYDGWGEWTEWDDECLSTYPAACADQFVNRYRTSQCGVLNIETNEFEFEQIETALCDKPIMPNSVEIVGECSHYCHDVENGVYSFRTIQYFDACDNLVDQITEQCNVESCCMWLDWCEWSDCDCAGYTKRSRINTCQSIADQIEVVTCMVPTLPMQHWSSWSSCECFDDCDCNCQRQSQRFRCPVCASDPFDPNCMIEETMTTQQPEYEYSLCPARTEYTCSECLSVCGKGHQKCFEMDLSTNLPVPGTETLVECSIPFTCVPEIIESDCRYENNNHNCSGKKTITRKACFDKNEECLCEETWTEPCSVPKISDIESSWTPCDPKTCLQTRHIVNECQPELNKIEERSCKPYIERNWTFSGECYADPGSQIHFYNGKMLPCSGTRKRVISAVCPGEIEKVEFIPCGLEIELQTYKNLEERDCYASVPHYEDCQRNEQNECLFSQRNLSCKAQIFSQTLSIIRKPLCPKWSPKECWRTFTLDPKICLQCKEVRTWTEWGECSEKCEFSSRYREEIVSCANGSLENANLSDLQSNNRQYEECKVEHESFFEEGDCYSSGSCRKCSDTGFGLKTITTWSQNPKKSECGKFNLKTKYAPCPLPQCPHWQEDQFASCSPCEKSVTRDRKCIKPLGAEMCDCPDTPFEKIFYCPKATNVWSEWSEFGPCSRPCGGGEKTRSITHLCDPNLVETQSVPCNEFKGSFMESNLFTPCSSNRCIPGYKNMILTHSCLKDSDGNYEKKYGPNVLCYEPGEIGITKNLIGGCSIDNQNFAKSCEIGIQRFRLVSECADLAGQYPEFEDKFGQELCSGDANEPTEWTSWTSCLKKCLAAGEKQEIQTSSRYNECGKMETREQMCPSVPCGDYRKWKVVTKCSCDNPVAAVVQRLCIDDEGRSATGCIGLNKYQIPCDSAAQLNKGYERAHNLPIPSISEINEIKKLDLGSRTNHQGNWTEFSQCVKKCDASGICGLRKRYREPFCTDSEGKSKIISRIEESDSCPCPKGEWKVISDTCGSSNPSFSPGIRILTKQNSCTGDLVNEPAGQCGSLCSWGAWSSYSECVTRCDPNIQSAQMQTRRRSWSCPGLVNDDIESIACPVTNCPYFGAWSAWSTCSVSCGLGQKRRTRYCHGGSVGTGYCVARADNILDNETTNCYLVCSLKIIYF</sequence>
<dbReference type="PROSITE" id="PS50092">
    <property type="entry name" value="TSP1"/>
    <property type="match status" value="2"/>
</dbReference>
<dbReference type="SUPFAM" id="SSF82895">
    <property type="entry name" value="TSP-1 type 1 repeat"/>
    <property type="match status" value="2"/>
</dbReference>
<gene>
    <name evidence="1" type="ORF">GSOID_T00012658001</name>
</gene>
<dbReference type="Proteomes" id="UP000001307">
    <property type="component" value="Unassembled WGS sequence"/>
</dbReference>
<evidence type="ECO:0000313" key="2">
    <source>
        <dbReference type="Proteomes" id="UP000001307"/>
    </source>
</evidence>
<dbReference type="OrthoDB" id="446173at2759"/>
<keyword evidence="2" id="KW-1185">Reference proteome</keyword>
<name>E4XJ74_OIKDI</name>
<proteinExistence type="predicted"/>
<organism evidence="1">
    <name type="scientific">Oikopleura dioica</name>
    <name type="common">Tunicate</name>
    <dbReference type="NCBI Taxonomy" id="34765"/>
    <lineage>
        <taxon>Eukaryota</taxon>
        <taxon>Metazoa</taxon>
        <taxon>Chordata</taxon>
        <taxon>Tunicata</taxon>
        <taxon>Appendicularia</taxon>
        <taxon>Copelata</taxon>
        <taxon>Oikopleuridae</taxon>
        <taxon>Oikopleura</taxon>
    </lineage>
</organism>
<dbReference type="SMART" id="SM00209">
    <property type="entry name" value="TSP1"/>
    <property type="match status" value="7"/>
</dbReference>
<dbReference type="Pfam" id="PF00090">
    <property type="entry name" value="TSP_1"/>
    <property type="match status" value="3"/>
</dbReference>
<dbReference type="Gene3D" id="2.20.100.10">
    <property type="entry name" value="Thrombospondin type-1 (TSP1) repeat"/>
    <property type="match status" value="2"/>
</dbReference>
<dbReference type="EMBL" id="FN653058">
    <property type="protein sequence ID" value="CBY10517.1"/>
    <property type="molecule type" value="Genomic_DNA"/>
</dbReference>